<evidence type="ECO:0000256" key="6">
    <source>
        <dbReference type="ARBA" id="ARBA00030119"/>
    </source>
</evidence>
<dbReference type="PANTHER" id="PTHR43073">
    <property type="entry name" value="DIHYDROPYRIMIDINE DEHYDROGENASE [NADP(+)]"/>
    <property type="match status" value="1"/>
</dbReference>
<comment type="catalytic activity">
    <reaction evidence="9">
        <text>5,6-dihydrouracil + NAD(+) = uracil + NADH + H(+)</text>
        <dbReference type="Rhea" id="RHEA:20189"/>
        <dbReference type="ChEBI" id="CHEBI:15378"/>
        <dbReference type="ChEBI" id="CHEBI:15901"/>
        <dbReference type="ChEBI" id="CHEBI:17568"/>
        <dbReference type="ChEBI" id="CHEBI:57540"/>
        <dbReference type="ChEBI" id="CHEBI:57945"/>
        <dbReference type="EC" id="1.3.1.1"/>
    </reaction>
</comment>
<dbReference type="EC" id="1.3.1.1" evidence="12"/>
<dbReference type="InterPro" id="IPR017896">
    <property type="entry name" value="4Fe4S_Fe-S-bd"/>
</dbReference>
<reference evidence="14" key="2">
    <citation type="submission" date="2021-04" db="EMBL/GenBank/DDBJ databases">
        <authorList>
            <person name="Gilroy R."/>
        </authorList>
    </citation>
    <scope>NUCLEOTIDE SEQUENCE</scope>
    <source>
        <strain evidence="14">ChiSxjej5B17-1746</strain>
    </source>
</reference>
<dbReference type="GO" id="GO:0002058">
    <property type="term" value="F:uracil binding"/>
    <property type="evidence" value="ECO:0007669"/>
    <property type="project" value="TreeGrafter"/>
</dbReference>
<evidence type="ECO:0000256" key="10">
    <source>
        <dbReference type="ARBA" id="ARBA00049578"/>
    </source>
</evidence>
<dbReference type="Proteomes" id="UP000824264">
    <property type="component" value="Unassembled WGS sequence"/>
</dbReference>
<dbReference type="GO" id="GO:0050661">
    <property type="term" value="F:NADP binding"/>
    <property type="evidence" value="ECO:0007669"/>
    <property type="project" value="TreeGrafter"/>
</dbReference>
<dbReference type="GO" id="GO:0004159">
    <property type="term" value="F:dihydropyrimidine dehydrogenase (NAD+) activity"/>
    <property type="evidence" value="ECO:0007669"/>
    <property type="project" value="UniProtKB-EC"/>
</dbReference>
<evidence type="ECO:0000256" key="11">
    <source>
        <dbReference type="ARBA" id="ARBA00049714"/>
    </source>
</evidence>
<dbReference type="PROSITE" id="PS51379">
    <property type="entry name" value="4FE4S_FER_2"/>
    <property type="match status" value="2"/>
</dbReference>
<gene>
    <name evidence="14" type="primary">preA</name>
    <name evidence="14" type="ORF">H9874_07760</name>
</gene>
<dbReference type="InterPro" id="IPR013785">
    <property type="entry name" value="Aldolase_TIM"/>
</dbReference>
<comment type="similarity">
    <text evidence="1">Belongs to the dihydropyrimidine dehydrogenase family.</text>
</comment>
<name>A0A9D1R1E3_9BACT</name>
<dbReference type="SUPFAM" id="SSF51395">
    <property type="entry name" value="FMN-linked oxidoreductases"/>
    <property type="match status" value="1"/>
</dbReference>
<keyword evidence="3 14" id="KW-0560">Oxidoreductase</keyword>
<evidence type="ECO:0000256" key="8">
    <source>
        <dbReference type="ARBA" id="ARBA00047685"/>
    </source>
</evidence>
<evidence type="ECO:0000256" key="12">
    <source>
        <dbReference type="ARBA" id="ARBA00049728"/>
    </source>
</evidence>
<dbReference type="GO" id="GO:0006210">
    <property type="term" value="P:thymine catabolic process"/>
    <property type="evidence" value="ECO:0007669"/>
    <property type="project" value="TreeGrafter"/>
</dbReference>
<dbReference type="InterPro" id="IPR017900">
    <property type="entry name" value="4Fe4S_Fe_S_CS"/>
</dbReference>
<dbReference type="NCBIfam" id="NF006183">
    <property type="entry name" value="PRK08318.1"/>
    <property type="match status" value="1"/>
</dbReference>
<dbReference type="GO" id="GO:0006212">
    <property type="term" value="P:uracil catabolic process"/>
    <property type="evidence" value="ECO:0007669"/>
    <property type="project" value="TreeGrafter"/>
</dbReference>
<comment type="caution">
    <text evidence="14">The sequence shown here is derived from an EMBL/GenBank/DDBJ whole genome shotgun (WGS) entry which is preliminary data.</text>
</comment>
<evidence type="ECO:0000256" key="4">
    <source>
        <dbReference type="ARBA" id="ARBA00023004"/>
    </source>
</evidence>
<evidence type="ECO:0000256" key="9">
    <source>
        <dbReference type="ARBA" id="ARBA00048792"/>
    </source>
</evidence>
<evidence type="ECO:0000259" key="13">
    <source>
        <dbReference type="PROSITE" id="PS51379"/>
    </source>
</evidence>
<proteinExistence type="inferred from homology"/>
<keyword evidence="2" id="KW-0479">Metal-binding</keyword>
<dbReference type="Gene3D" id="3.30.70.20">
    <property type="match status" value="1"/>
</dbReference>
<keyword evidence="4" id="KW-0408">Iron</keyword>
<dbReference type="FunFam" id="3.20.20.70:FF:000027">
    <property type="entry name" value="Dihydropyrimidine dehydrogenase [NADP(+)]"/>
    <property type="match status" value="1"/>
</dbReference>
<evidence type="ECO:0000256" key="7">
    <source>
        <dbReference type="ARBA" id="ARBA00032722"/>
    </source>
</evidence>
<evidence type="ECO:0000313" key="15">
    <source>
        <dbReference type="Proteomes" id="UP000824264"/>
    </source>
</evidence>
<dbReference type="PROSITE" id="PS00198">
    <property type="entry name" value="4FE4S_FER_1"/>
    <property type="match status" value="1"/>
</dbReference>
<accession>A0A9D1R1E3</accession>
<comment type="subunit">
    <text evidence="11">Heterotetramer of 2 PreA and 2 PreT subunits.</text>
</comment>
<dbReference type="SUPFAM" id="SSF54862">
    <property type="entry name" value="4Fe-4S ferredoxins"/>
    <property type="match status" value="1"/>
</dbReference>
<evidence type="ECO:0000313" key="14">
    <source>
        <dbReference type="EMBL" id="HIW79025.1"/>
    </source>
</evidence>
<dbReference type="Pfam" id="PF14697">
    <property type="entry name" value="Fer4_21"/>
    <property type="match status" value="1"/>
</dbReference>
<organism evidence="14 15">
    <name type="scientific">Candidatus Bilophila faecipullorum</name>
    <dbReference type="NCBI Taxonomy" id="2838482"/>
    <lineage>
        <taxon>Bacteria</taxon>
        <taxon>Pseudomonadati</taxon>
        <taxon>Thermodesulfobacteriota</taxon>
        <taxon>Desulfovibrionia</taxon>
        <taxon>Desulfovibrionales</taxon>
        <taxon>Desulfovibrionaceae</taxon>
        <taxon>Bilophila</taxon>
    </lineage>
</organism>
<evidence type="ECO:0000256" key="5">
    <source>
        <dbReference type="ARBA" id="ARBA00023014"/>
    </source>
</evidence>
<comment type="catalytic activity">
    <reaction evidence="8">
        <text>5,6-dihydrothymine + NAD(+) = thymine + NADH + H(+)</text>
        <dbReference type="Rhea" id="RHEA:28791"/>
        <dbReference type="ChEBI" id="CHEBI:15378"/>
        <dbReference type="ChEBI" id="CHEBI:17821"/>
        <dbReference type="ChEBI" id="CHEBI:27468"/>
        <dbReference type="ChEBI" id="CHEBI:57540"/>
        <dbReference type="ChEBI" id="CHEBI:57945"/>
        <dbReference type="EC" id="1.3.1.1"/>
    </reaction>
</comment>
<dbReference type="InterPro" id="IPR005720">
    <property type="entry name" value="Dihydroorotate_DH_cat"/>
</dbReference>
<dbReference type="Pfam" id="PF01180">
    <property type="entry name" value="DHO_dh"/>
    <property type="match status" value="1"/>
</dbReference>
<dbReference type="PANTHER" id="PTHR43073:SF2">
    <property type="entry name" value="DIHYDROPYRIMIDINE DEHYDROGENASE [NADP(+)]"/>
    <property type="match status" value="1"/>
</dbReference>
<keyword evidence="5" id="KW-0411">Iron-sulfur</keyword>
<comment type="function">
    <text evidence="10">Involved in pyrimidine base degradation. Catalyzes physiologically the reduction of uracil to 5,6-dihydrouracil (DHU) by using NADH as a specific cosubstrate. It also catalyzes the reverse reaction and the reduction of thymine to 5,6-dihydrothymine (DHT).</text>
</comment>
<reference evidence="14" key="1">
    <citation type="journal article" date="2021" name="PeerJ">
        <title>Extensive microbial diversity within the chicken gut microbiome revealed by metagenomics and culture.</title>
        <authorList>
            <person name="Gilroy R."/>
            <person name="Ravi A."/>
            <person name="Getino M."/>
            <person name="Pursley I."/>
            <person name="Horton D.L."/>
            <person name="Alikhan N.F."/>
            <person name="Baker D."/>
            <person name="Gharbi K."/>
            <person name="Hall N."/>
            <person name="Watson M."/>
            <person name="Adriaenssens E.M."/>
            <person name="Foster-Nyarko E."/>
            <person name="Jarju S."/>
            <person name="Secka A."/>
            <person name="Antonio M."/>
            <person name="Oren A."/>
            <person name="Chaudhuri R.R."/>
            <person name="La Ragione R."/>
            <person name="Hildebrand F."/>
            <person name="Pallen M.J."/>
        </authorList>
    </citation>
    <scope>NUCLEOTIDE SEQUENCE</scope>
    <source>
        <strain evidence="14">ChiSxjej5B17-1746</strain>
    </source>
</reference>
<evidence type="ECO:0000256" key="3">
    <source>
        <dbReference type="ARBA" id="ARBA00023002"/>
    </source>
</evidence>
<evidence type="ECO:0000256" key="1">
    <source>
        <dbReference type="ARBA" id="ARBA00010804"/>
    </source>
</evidence>
<feature type="domain" description="4Fe-4S ferredoxin-type" evidence="13">
    <location>
        <begin position="336"/>
        <end position="365"/>
    </location>
</feature>
<feature type="domain" description="4Fe-4S ferredoxin-type" evidence="13">
    <location>
        <begin position="369"/>
        <end position="398"/>
    </location>
</feature>
<protein>
    <recommendedName>
        <fullName evidence="12">dihydrouracil dehydrogenase (NAD(+))</fullName>
        <ecNumber evidence="12">1.3.1.1</ecNumber>
    </recommendedName>
    <alternativeName>
        <fullName evidence="7">Dihydrothymine dehydrogenase</fullName>
    </alternativeName>
    <alternativeName>
        <fullName evidence="6">Dihydrouracil dehydrogenase</fullName>
    </alternativeName>
</protein>
<dbReference type="Gene3D" id="3.20.20.70">
    <property type="entry name" value="Aldolase class I"/>
    <property type="match status" value="1"/>
</dbReference>
<dbReference type="GO" id="GO:0046872">
    <property type="term" value="F:metal ion binding"/>
    <property type="evidence" value="ECO:0007669"/>
    <property type="project" value="UniProtKB-KW"/>
</dbReference>
<sequence>MQTTLSMTVAGVRYPNPFVLASAPPTASREMIERAFDAGWGGAVIKTLAQEEPDGLRDVSPRIQGVRSRGRLMGFTNIELGTRKTVDDWLEAIAAIKRKYPDRVLIASLLYGGAPIEKQWREVPALCAQAGADALELNFSCPHGGAELGGLAEIGTHPDLMAEVLGWVRASTSLPVYVKLPPVSDVVAGALTCRNGGADGISAINTVSSIPGVDVETFRPLLNVNGCSAFGGLSGRMIKPLALRCVAQIARTTDLPVSGIGGIYEWRDAVEFMLLGASTVQVCSAVMENGYGIIADLCSGLAGYLERKGMASPAELVGRSLPFFAAHGSLDRGVKVVAEVERVSCRRCGKCVVSCRDGGYQAIAADAEGFPVVDTARCDGCGLCAQICPFESMALRRV</sequence>
<dbReference type="GO" id="GO:0051536">
    <property type="term" value="F:iron-sulfur cluster binding"/>
    <property type="evidence" value="ECO:0007669"/>
    <property type="project" value="UniProtKB-KW"/>
</dbReference>
<dbReference type="AlphaFoldDB" id="A0A9D1R1E3"/>
<evidence type="ECO:0000256" key="2">
    <source>
        <dbReference type="ARBA" id="ARBA00022723"/>
    </source>
</evidence>
<dbReference type="GO" id="GO:0005737">
    <property type="term" value="C:cytoplasm"/>
    <property type="evidence" value="ECO:0007669"/>
    <property type="project" value="InterPro"/>
</dbReference>
<dbReference type="EMBL" id="DXGI01000295">
    <property type="protein sequence ID" value="HIW79025.1"/>
    <property type="molecule type" value="Genomic_DNA"/>
</dbReference>